<name>A0ABR2WRJ1_9FUNG</name>
<comment type="caution">
    <text evidence="5">The sequence shown here is derived from an EMBL/GenBank/DDBJ whole genome shotgun (WGS) entry which is preliminary data.</text>
</comment>
<protein>
    <recommendedName>
        <fullName evidence="3">Nonsense-mediated mRNA decay factor SMG8</fullName>
    </recommendedName>
</protein>
<feature type="compositionally biased region" description="Basic residues" evidence="4">
    <location>
        <begin position="650"/>
        <end position="663"/>
    </location>
</feature>
<feature type="compositionally biased region" description="Basic and acidic residues" evidence="4">
    <location>
        <begin position="624"/>
        <end position="649"/>
    </location>
</feature>
<reference evidence="5 6" key="1">
    <citation type="submission" date="2023-04" db="EMBL/GenBank/DDBJ databases">
        <title>Genome of Basidiobolus ranarum AG-B5.</title>
        <authorList>
            <person name="Stajich J.E."/>
            <person name="Carter-House D."/>
            <person name="Gryganskyi A."/>
        </authorList>
    </citation>
    <scope>NUCLEOTIDE SEQUENCE [LARGE SCALE GENOMIC DNA]</scope>
    <source>
        <strain evidence="5 6">AG-B5</strain>
    </source>
</reference>
<organism evidence="5 6">
    <name type="scientific">Basidiobolus ranarum</name>
    <dbReference type="NCBI Taxonomy" id="34480"/>
    <lineage>
        <taxon>Eukaryota</taxon>
        <taxon>Fungi</taxon>
        <taxon>Fungi incertae sedis</taxon>
        <taxon>Zoopagomycota</taxon>
        <taxon>Entomophthoromycotina</taxon>
        <taxon>Basidiobolomycetes</taxon>
        <taxon>Basidiobolales</taxon>
        <taxon>Basidiobolaceae</taxon>
        <taxon>Basidiobolus</taxon>
    </lineage>
</organism>
<keyword evidence="2" id="KW-0866">Nonsense-mediated mRNA decay</keyword>
<evidence type="ECO:0000313" key="5">
    <source>
        <dbReference type="EMBL" id="KAK9764138.1"/>
    </source>
</evidence>
<evidence type="ECO:0000313" key="6">
    <source>
        <dbReference type="Proteomes" id="UP001479436"/>
    </source>
</evidence>
<sequence length="824" mass="94180">MVLDSEANTINEEEKAKSENTYQKWFTEFLCQQGITLNTTYTIVAFIDFTSTPFRETSRSVLNLLDSSTTNNEAHNSDPKHKSPPDLERLQVYCDASSCILYLSISLNLTAQDILALSEVKEGTSVDKDDLSLLEYQTFRTLLFTFLISDLVVILNDSRLLTSTIISTLRLLSTLKRRIFPLLTAFEEQYSSGNGDGPHVDIGRGLSHFVRKVPTISFVFHGTSSNLTTRKFLFNLESRIKFIFRACGLLEHHERHFKYDGRQLFSLSPNSSNQSFVHFASWNTESNPVMDLLNHYFRVPTVERPSWEQLGKDDGNIDFDHVVTLKNQLLEWIKRSYELRSKRNFSETTALEIGYWVEASGFLFAKIFVSVSNADRKKSMEEIVYRKLKDYVELDRHVSLCHCKQAMKKSVDWYISECPPHYTEQLHEHKLNQALQHYRSMARGPCSSEFLNSVKKECQKYWENGHQRCEASSLTGHECGLSNIHGTGKESSRGGGKRDAKHKSPFQALHACNCGRSRRVRDDPFSLKEANYGFFKIPECCNNDDIVSYDFPVESFDTPMWSLVRIGPSNFYRPLFGLEKWDGFIGNCNFLMPWCIPSDETLNSRPEYRRKDSTSLSNGNNSALKEDTANRDQERLSEHSNRSGFDDKPRRSRRNRRNRGVGKHGRDGRSKPNGYLGIEYECPLGHRFLSCGSGRVCKLGHTEMEEAHSLIEQDFPIYITCPCSNTTTGPPINAQLQRIIMVTPSAPINCVLSPTVKIEVNERLISVPLCNDEGLTLPKESFMVLRLPYIYYDGKAAIAPPPNELKSKFYLAKNFLHTHSSEEP</sequence>
<comment type="similarity">
    <text evidence="1">Belongs to the SMG8 family.</text>
</comment>
<dbReference type="PANTHER" id="PTHR13091">
    <property type="entry name" value="AMPLIFIED IN BREAST CANCER 2-RELATED"/>
    <property type="match status" value="1"/>
</dbReference>
<evidence type="ECO:0000256" key="3">
    <source>
        <dbReference type="ARBA" id="ARBA00029509"/>
    </source>
</evidence>
<dbReference type="Proteomes" id="UP001479436">
    <property type="component" value="Unassembled WGS sequence"/>
</dbReference>
<accession>A0ABR2WRJ1</accession>
<feature type="region of interest" description="Disordered" evidence="4">
    <location>
        <begin position="606"/>
        <end position="672"/>
    </location>
</feature>
<gene>
    <name evidence="5" type="ORF">K7432_008616</name>
</gene>
<keyword evidence="6" id="KW-1185">Reference proteome</keyword>
<dbReference type="InterPro" id="IPR019354">
    <property type="entry name" value="SMG8-like"/>
</dbReference>
<dbReference type="EMBL" id="JASJQH010000486">
    <property type="protein sequence ID" value="KAK9764138.1"/>
    <property type="molecule type" value="Genomic_DNA"/>
</dbReference>
<dbReference type="Pfam" id="PF10220">
    <property type="entry name" value="Smg8_Smg9"/>
    <property type="match status" value="2"/>
</dbReference>
<dbReference type="PANTHER" id="PTHR13091:SF0">
    <property type="entry name" value="NONSENSE-MEDIATED MRNA DECAY FACTOR SMG8"/>
    <property type="match status" value="1"/>
</dbReference>
<evidence type="ECO:0000256" key="1">
    <source>
        <dbReference type="ARBA" id="ARBA00006443"/>
    </source>
</evidence>
<evidence type="ECO:0000256" key="4">
    <source>
        <dbReference type="SAM" id="MobiDB-lite"/>
    </source>
</evidence>
<feature type="compositionally biased region" description="Polar residues" evidence="4">
    <location>
        <begin position="614"/>
        <end position="623"/>
    </location>
</feature>
<evidence type="ECO:0000256" key="2">
    <source>
        <dbReference type="ARBA" id="ARBA00023161"/>
    </source>
</evidence>
<proteinExistence type="inferred from homology"/>